<protein>
    <recommendedName>
        <fullName evidence="4">IF rod domain-containing protein</fullName>
    </recommendedName>
</protein>
<keyword evidence="2 3" id="KW-0175">Coiled coil</keyword>
<organism evidence="5 6">
    <name type="scientific">Amphilophus citrinellus</name>
    <name type="common">Midas cichlid</name>
    <name type="synonym">Cichlasoma citrinellum</name>
    <dbReference type="NCBI Taxonomy" id="61819"/>
    <lineage>
        <taxon>Eukaryota</taxon>
        <taxon>Metazoa</taxon>
        <taxon>Chordata</taxon>
        <taxon>Craniata</taxon>
        <taxon>Vertebrata</taxon>
        <taxon>Euteleostomi</taxon>
        <taxon>Actinopterygii</taxon>
        <taxon>Neopterygii</taxon>
        <taxon>Teleostei</taxon>
        <taxon>Neoteleostei</taxon>
        <taxon>Acanthomorphata</taxon>
        <taxon>Ovalentaria</taxon>
        <taxon>Cichlomorphae</taxon>
        <taxon>Cichliformes</taxon>
        <taxon>Cichlidae</taxon>
        <taxon>New World cichlids</taxon>
        <taxon>Cichlasomatinae</taxon>
        <taxon>Heroini</taxon>
        <taxon>Amphilophus</taxon>
    </lineage>
</organism>
<keyword evidence="6" id="KW-1185">Reference proteome</keyword>
<dbReference type="SMART" id="SM01391">
    <property type="entry name" value="Filament"/>
    <property type="match status" value="1"/>
</dbReference>
<dbReference type="AlphaFoldDB" id="A0A3Q0QR61"/>
<dbReference type="FunFam" id="1.20.5.170:FF:000002">
    <property type="entry name" value="Type I keratin KA11"/>
    <property type="match status" value="1"/>
</dbReference>
<accession>A0A3Q0QR61</accession>
<dbReference type="Gene3D" id="1.20.5.1160">
    <property type="entry name" value="Vasodilator-stimulated phosphoprotein"/>
    <property type="match status" value="1"/>
</dbReference>
<proteinExistence type="predicted"/>
<dbReference type="Proteomes" id="UP000261340">
    <property type="component" value="Unplaced"/>
</dbReference>
<feature type="coiled-coil region" evidence="3">
    <location>
        <begin position="78"/>
        <end position="112"/>
    </location>
</feature>
<dbReference type="GO" id="GO:0005882">
    <property type="term" value="C:intermediate filament"/>
    <property type="evidence" value="ECO:0007669"/>
    <property type="project" value="UniProtKB-KW"/>
</dbReference>
<dbReference type="PANTHER" id="PTHR23239:SF367">
    <property type="entry name" value="KERATIN 15-RELATED"/>
    <property type="match status" value="1"/>
</dbReference>
<dbReference type="PRINTS" id="PR01248">
    <property type="entry name" value="TYPE1KERATIN"/>
</dbReference>
<reference evidence="5" key="2">
    <citation type="submission" date="2025-09" db="UniProtKB">
        <authorList>
            <consortium name="Ensembl"/>
        </authorList>
    </citation>
    <scope>IDENTIFICATION</scope>
</reference>
<dbReference type="PROSITE" id="PS51842">
    <property type="entry name" value="IF_ROD_2"/>
    <property type="match status" value="1"/>
</dbReference>
<dbReference type="PANTHER" id="PTHR23239">
    <property type="entry name" value="INTERMEDIATE FILAMENT"/>
    <property type="match status" value="1"/>
</dbReference>
<dbReference type="Gene3D" id="1.20.5.500">
    <property type="entry name" value="Single helix bin"/>
    <property type="match status" value="1"/>
</dbReference>
<sequence>MSSFTRSYSHSLRSSVGGTSMRSGSVYGGAGGSGVRISSSSSMGGGLGASHGGAYSSSVSYSMSGMDESLIGNEKFTMQNLNDRLASYLEKVRKLEKSNAELELKIRQFVDSKVGPATRDYSAFFVTISDITAKVKALLILPLTAESFLFSVYVVMKDIQAATKVNGAIHLSLDNAHLAADDFRTKYENELAMRQSVEADIIGLKRVLDELTLAKSDLEMQVEGLKEELIFLKKNHEEELLAMRTQMSGQVHVEVDAAPQQDLTKVMAEIREHYEGIAAKSQKELQSWFQSKTEALNKEVITQTTSLQTSRSEVTEVKRTLQSLEIELQSMLGMKASLEATLAETQNRYSVQLSGYQMQVRSLEEQLTQLRADLERQGHEYQVLLDIKTRLEMEIAEYRRLLDGETASSTTTKRVVTVVEEVVDGKVVSSSSKTSSMVTSS</sequence>
<feature type="coiled-coil region" evidence="3">
    <location>
        <begin position="208"/>
        <end position="235"/>
    </location>
</feature>
<dbReference type="InterPro" id="IPR002957">
    <property type="entry name" value="Keratin_I"/>
</dbReference>
<dbReference type="OMA" id="REHYEMM"/>
<dbReference type="SUPFAM" id="SSF64593">
    <property type="entry name" value="Intermediate filament protein, coiled coil region"/>
    <property type="match status" value="2"/>
</dbReference>
<evidence type="ECO:0000256" key="1">
    <source>
        <dbReference type="ARBA" id="ARBA00022754"/>
    </source>
</evidence>
<dbReference type="Pfam" id="PF00038">
    <property type="entry name" value="Filament"/>
    <property type="match status" value="2"/>
</dbReference>
<evidence type="ECO:0000256" key="2">
    <source>
        <dbReference type="ARBA" id="ARBA00023054"/>
    </source>
</evidence>
<dbReference type="Gene3D" id="1.20.5.170">
    <property type="match status" value="1"/>
</dbReference>
<name>A0A3Q0QR61_AMPCI</name>
<feature type="domain" description="IF rod" evidence="4">
    <location>
        <begin position="74"/>
        <end position="409"/>
    </location>
</feature>
<evidence type="ECO:0000259" key="4">
    <source>
        <dbReference type="PROSITE" id="PS51842"/>
    </source>
</evidence>
<keyword evidence="1" id="KW-0403">Intermediate filament</keyword>
<evidence type="ECO:0000256" key="3">
    <source>
        <dbReference type="SAM" id="Coils"/>
    </source>
</evidence>
<evidence type="ECO:0000313" key="5">
    <source>
        <dbReference type="Ensembl" id="ENSACIP00000001824.1"/>
    </source>
</evidence>
<reference evidence="5" key="1">
    <citation type="submission" date="2025-08" db="UniProtKB">
        <authorList>
            <consortium name="Ensembl"/>
        </authorList>
    </citation>
    <scope>IDENTIFICATION</scope>
</reference>
<dbReference type="STRING" id="61819.ENSACIP00000001824"/>
<dbReference type="Ensembl" id="ENSACIT00000001900.1">
    <property type="protein sequence ID" value="ENSACIP00000001824.1"/>
    <property type="gene ID" value="ENSACIG00000001195.1"/>
</dbReference>
<dbReference type="InterPro" id="IPR039008">
    <property type="entry name" value="IF_rod_dom"/>
</dbReference>
<feature type="coiled-coil region" evidence="3">
    <location>
        <begin position="307"/>
        <end position="380"/>
    </location>
</feature>
<dbReference type="FunFam" id="1.20.5.500:FF:000001">
    <property type="entry name" value="Type II keratin 23"/>
    <property type="match status" value="1"/>
</dbReference>
<dbReference type="GO" id="GO:0005198">
    <property type="term" value="F:structural molecule activity"/>
    <property type="evidence" value="ECO:0007669"/>
    <property type="project" value="InterPro"/>
</dbReference>
<dbReference type="GeneTree" id="ENSGT00950000182969"/>
<evidence type="ECO:0000313" key="6">
    <source>
        <dbReference type="Proteomes" id="UP000261340"/>
    </source>
</evidence>